<evidence type="ECO:0000313" key="3">
    <source>
        <dbReference type="EMBL" id="AJE04779.1"/>
    </source>
</evidence>
<keyword evidence="4" id="KW-1185">Reference proteome</keyword>
<accession>A0A0B5BHY1</accession>
<dbReference type="Proteomes" id="UP000057609">
    <property type="component" value="Chromosome"/>
</dbReference>
<sequence>MSTTLRRTLLFLLISPVLTLLACTSSEGTQKKGTHPAADKGAPRMITYPIGRFAIDVPAEMKLAHQGQRLRYAEIEEFVWPENVPRERARDEAWKKHLAEIGKLSPPKGKDRVIIESRDFPGVGAWARGVFYYGDAWAEDEGYWQIFVDSGTSGAWLTYHGLTDAKQEMLAWLVGIAKSYQSRRFGDLKLPPGNWFYTWHGAFNLPYLEQESAAARFQGHPLGLKLVIKTVETHRSEPENHGLLGRLGALLATGFAGNVKIEKIRTGTRAVAALPGEETVLRADEKGRKELSFMWRYAGEKDSGEHPKILIEMESTDDRLEEKLQIWDDVLNSLKPMYGTGR</sequence>
<evidence type="ECO:0000259" key="2">
    <source>
        <dbReference type="Pfam" id="PF18426"/>
    </source>
</evidence>
<dbReference type="AlphaFoldDB" id="A0A0B5BHY1"/>
<dbReference type="PROSITE" id="PS51257">
    <property type="entry name" value="PROKAR_LIPOPROTEIN"/>
    <property type="match status" value="1"/>
</dbReference>
<evidence type="ECO:0000313" key="4">
    <source>
        <dbReference type="Proteomes" id="UP000057609"/>
    </source>
</evidence>
<protein>
    <recommendedName>
        <fullName evidence="2">Tle cognate immunity protein 4 C-terminal domain-containing protein</fullName>
    </recommendedName>
</protein>
<dbReference type="Pfam" id="PF18426">
    <property type="entry name" value="Tli4_C"/>
    <property type="match status" value="1"/>
</dbReference>
<reference evidence="3 4" key="1">
    <citation type="journal article" date="2015" name="Genome Announc.">
        <title>Complete Genome of Geobacter pickeringii G13T, a Metal-Reducing Isolate from Sedimentary Kaolin Deposits.</title>
        <authorList>
            <person name="Badalamenti J.P."/>
            <person name="Bond D.R."/>
        </authorList>
    </citation>
    <scope>NUCLEOTIDE SEQUENCE [LARGE SCALE GENOMIC DNA]</scope>
    <source>
        <strain evidence="3 4">G13</strain>
    </source>
</reference>
<dbReference type="KEGG" id="gpi:GPICK_01935"/>
<gene>
    <name evidence="3" type="ORF">GPICK_01935</name>
</gene>
<feature type="domain" description="Tle cognate immunity protein 4 C-terminal" evidence="2">
    <location>
        <begin position="211"/>
        <end position="335"/>
    </location>
</feature>
<name>A0A0B5BHY1_9BACT</name>
<evidence type="ECO:0000256" key="1">
    <source>
        <dbReference type="SAM" id="SignalP"/>
    </source>
</evidence>
<dbReference type="EMBL" id="CP009788">
    <property type="protein sequence ID" value="AJE04779.1"/>
    <property type="molecule type" value="Genomic_DNA"/>
</dbReference>
<organism evidence="3 4">
    <name type="scientific">Geobacter pickeringii</name>
    <dbReference type="NCBI Taxonomy" id="345632"/>
    <lineage>
        <taxon>Bacteria</taxon>
        <taxon>Pseudomonadati</taxon>
        <taxon>Thermodesulfobacteriota</taxon>
        <taxon>Desulfuromonadia</taxon>
        <taxon>Geobacterales</taxon>
        <taxon>Geobacteraceae</taxon>
        <taxon>Geobacter</taxon>
    </lineage>
</organism>
<proteinExistence type="predicted"/>
<dbReference type="InterPro" id="IPR041290">
    <property type="entry name" value="Tli4_C"/>
</dbReference>
<keyword evidence="1" id="KW-0732">Signal</keyword>
<feature type="signal peptide" evidence="1">
    <location>
        <begin position="1"/>
        <end position="22"/>
    </location>
</feature>
<feature type="chain" id="PRO_5002100196" description="Tle cognate immunity protein 4 C-terminal domain-containing protein" evidence="1">
    <location>
        <begin position="23"/>
        <end position="342"/>
    </location>
</feature>
<dbReference type="HOGENOM" id="CLU_830950_0_0_7"/>